<dbReference type="CDD" id="cd01575">
    <property type="entry name" value="PBP1_GntR"/>
    <property type="match status" value="1"/>
</dbReference>
<evidence type="ECO:0000313" key="5">
    <source>
        <dbReference type="EMBL" id="MXR35876.1"/>
    </source>
</evidence>
<evidence type="ECO:0000256" key="1">
    <source>
        <dbReference type="ARBA" id="ARBA00023015"/>
    </source>
</evidence>
<dbReference type="SUPFAM" id="SSF53822">
    <property type="entry name" value="Periplasmic binding protein-like I"/>
    <property type="match status" value="1"/>
</dbReference>
<evidence type="ECO:0000259" key="4">
    <source>
        <dbReference type="PROSITE" id="PS50932"/>
    </source>
</evidence>
<dbReference type="AlphaFoldDB" id="A0A845BNK5"/>
<evidence type="ECO:0000256" key="2">
    <source>
        <dbReference type="ARBA" id="ARBA00023125"/>
    </source>
</evidence>
<keyword evidence="6" id="KW-1185">Reference proteome</keyword>
<comment type="caution">
    <text evidence="5">The sequence shown here is derived from an EMBL/GenBank/DDBJ whole genome shotgun (WGS) entry which is preliminary data.</text>
</comment>
<dbReference type="PROSITE" id="PS50932">
    <property type="entry name" value="HTH_LACI_2"/>
    <property type="match status" value="1"/>
</dbReference>
<keyword evidence="1" id="KW-0805">Transcription regulation</keyword>
<protein>
    <submittedName>
        <fullName evidence="5">LacI family DNA-binding transcriptional regulator</fullName>
    </submittedName>
</protein>
<dbReference type="InterPro" id="IPR046335">
    <property type="entry name" value="LacI/GalR-like_sensor"/>
</dbReference>
<dbReference type="PANTHER" id="PTHR30146">
    <property type="entry name" value="LACI-RELATED TRANSCRIPTIONAL REPRESSOR"/>
    <property type="match status" value="1"/>
</dbReference>
<dbReference type="Pfam" id="PF00356">
    <property type="entry name" value="LacI"/>
    <property type="match status" value="1"/>
</dbReference>
<dbReference type="SMART" id="SM00354">
    <property type="entry name" value="HTH_LACI"/>
    <property type="match status" value="1"/>
</dbReference>
<keyword evidence="2 5" id="KW-0238">DNA-binding</keyword>
<evidence type="ECO:0000313" key="6">
    <source>
        <dbReference type="Proteomes" id="UP000467214"/>
    </source>
</evidence>
<name>A0A845BNK5_9NEIS</name>
<dbReference type="Gene3D" id="1.10.260.40">
    <property type="entry name" value="lambda repressor-like DNA-binding domains"/>
    <property type="match status" value="1"/>
</dbReference>
<dbReference type="Gene3D" id="3.40.50.2300">
    <property type="match status" value="2"/>
</dbReference>
<gene>
    <name evidence="5" type="ORF">GQF02_02660</name>
</gene>
<accession>A0A845BNK5</accession>
<dbReference type="CDD" id="cd01392">
    <property type="entry name" value="HTH_LacI"/>
    <property type="match status" value="1"/>
</dbReference>
<dbReference type="Proteomes" id="UP000467214">
    <property type="component" value="Unassembled WGS sequence"/>
</dbReference>
<keyword evidence="3" id="KW-0804">Transcription</keyword>
<dbReference type="Pfam" id="PF13377">
    <property type="entry name" value="Peripla_BP_3"/>
    <property type="match status" value="1"/>
</dbReference>
<dbReference type="InterPro" id="IPR010982">
    <property type="entry name" value="Lambda_DNA-bd_dom_sf"/>
</dbReference>
<dbReference type="InterPro" id="IPR028082">
    <property type="entry name" value="Peripla_BP_I"/>
</dbReference>
<dbReference type="SUPFAM" id="SSF47413">
    <property type="entry name" value="lambda repressor-like DNA-binding domains"/>
    <property type="match status" value="1"/>
</dbReference>
<dbReference type="GO" id="GO:0003700">
    <property type="term" value="F:DNA-binding transcription factor activity"/>
    <property type="evidence" value="ECO:0007669"/>
    <property type="project" value="TreeGrafter"/>
</dbReference>
<dbReference type="EMBL" id="WSSB01000002">
    <property type="protein sequence ID" value="MXR35876.1"/>
    <property type="molecule type" value="Genomic_DNA"/>
</dbReference>
<dbReference type="PROSITE" id="PS00356">
    <property type="entry name" value="HTH_LACI_1"/>
    <property type="match status" value="1"/>
</dbReference>
<dbReference type="GO" id="GO:0000976">
    <property type="term" value="F:transcription cis-regulatory region binding"/>
    <property type="evidence" value="ECO:0007669"/>
    <property type="project" value="TreeGrafter"/>
</dbReference>
<dbReference type="InterPro" id="IPR000843">
    <property type="entry name" value="HTH_LacI"/>
</dbReference>
<sequence>MEPNSKPKSRARRNTQRATMLDVAHLADVSPSTVSLYLRRPEAVSEKLRDKVKQAIDTLHYVPNRIAGSLAAARSRTIAVVIPSIANSFFARTVEAMQSISEKAGYNLLLANSEYDLKREEELVRTFLEWSPAGVVLTGCDHTENTQGMLASAGIPVGQMWDLGSPSLGLQVGFDNAAVGRTALQHLHQGGCQRVIYLGVRLDVDHRARYRAEGYAAAASASGRHAPCIIDLPNNEHIVQEAGKAIAAAMASDPLIDGVICSNDSLALGVLLEAQRRGIRVPERLSVVGFGDLDFAECTIPPLTTIRPHRQQIGRRLMEILIERCESQDSHEWPEQAIDVGFELIPRNTTRII</sequence>
<feature type="domain" description="HTH lacI-type" evidence="4">
    <location>
        <begin position="18"/>
        <end position="72"/>
    </location>
</feature>
<dbReference type="PANTHER" id="PTHR30146:SF33">
    <property type="entry name" value="TRANSCRIPTIONAL REGULATOR"/>
    <property type="match status" value="1"/>
</dbReference>
<evidence type="ECO:0000256" key="3">
    <source>
        <dbReference type="ARBA" id="ARBA00023163"/>
    </source>
</evidence>
<reference evidence="5 6" key="1">
    <citation type="submission" date="2019-12" db="EMBL/GenBank/DDBJ databases">
        <title>Neisseriaceae gen. nov. sp. Genome sequencing and assembly.</title>
        <authorList>
            <person name="Liu Z."/>
            <person name="Li A."/>
        </authorList>
    </citation>
    <scope>NUCLEOTIDE SEQUENCE [LARGE SCALE GENOMIC DNA]</scope>
    <source>
        <strain evidence="5 6">B2N2-7</strain>
    </source>
</reference>
<organism evidence="5 6">
    <name type="scientific">Craterilacuibacter sinensis</name>
    <dbReference type="NCBI Taxonomy" id="2686017"/>
    <lineage>
        <taxon>Bacteria</taxon>
        <taxon>Pseudomonadati</taxon>
        <taxon>Pseudomonadota</taxon>
        <taxon>Betaproteobacteria</taxon>
        <taxon>Neisseriales</taxon>
        <taxon>Neisseriaceae</taxon>
        <taxon>Craterilacuibacter</taxon>
    </lineage>
</organism>
<proteinExistence type="predicted"/>